<keyword evidence="4" id="KW-0234">DNA repair</keyword>
<dbReference type="GO" id="GO:0071821">
    <property type="term" value="C:FANCM-MHF complex"/>
    <property type="evidence" value="ECO:0007669"/>
    <property type="project" value="InterPro"/>
</dbReference>
<dbReference type="Gene3D" id="1.10.20.10">
    <property type="entry name" value="Histone, subunit A"/>
    <property type="match status" value="1"/>
</dbReference>
<evidence type="ECO:0000256" key="3">
    <source>
        <dbReference type="ARBA" id="ARBA00023125"/>
    </source>
</evidence>
<dbReference type="GO" id="GO:0031297">
    <property type="term" value="P:replication fork processing"/>
    <property type="evidence" value="ECO:0007669"/>
    <property type="project" value="TreeGrafter"/>
</dbReference>
<evidence type="ECO:0008006" key="7">
    <source>
        <dbReference type="Google" id="ProtNLM"/>
    </source>
</evidence>
<dbReference type="SUPFAM" id="SSF47113">
    <property type="entry name" value="Histone-fold"/>
    <property type="match status" value="1"/>
</dbReference>
<keyword evidence="2" id="KW-0227">DNA damage</keyword>
<sequence>MSDISTQLKSSVYLNVAKMVEEQCSELGVAASPSFVASLVELVYNQLLLLGEDLELFAGHAGRSTVNSSDVYMVTRKE</sequence>
<comment type="similarity">
    <text evidence="1">Belongs to the TAF9 family. CENP-S/MHF1 subfamily.</text>
</comment>
<dbReference type="AlphaFoldDB" id="A0A8H7LE15"/>
<proteinExistence type="inferred from homology"/>
<dbReference type="InterPro" id="IPR009072">
    <property type="entry name" value="Histone-fold"/>
</dbReference>
<organism evidence="5 6">
    <name type="scientific">Metschnikowia pulcherrima</name>
    <dbReference type="NCBI Taxonomy" id="27326"/>
    <lineage>
        <taxon>Eukaryota</taxon>
        <taxon>Fungi</taxon>
        <taxon>Dikarya</taxon>
        <taxon>Ascomycota</taxon>
        <taxon>Saccharomycotina</taxon>
        <taxon>Pichiomycetes</taxon>
        <taxon>Metschnikowiaceae</taxon>
        <taxon>Metschnikowia</taxon>
    </lineage>
</organism>
<reference evidence="5" key="1">
    <citation type="submission" date="2020-10" db="EMBL/GenBank/DDBJ databases">
        <title>The Whole-Genome Sequence of Metschnikowia persimmonesis, a Novel Endophytic Yeast Species Isolated from Medicinal Plant Diospyros kaki Thumb.</title>
        <authorList>
            <person name="Rahmat E."/>
            <person name="Kang Y."/>
        </authorList>
    </citation>
    <scope>NUCLEOTIDE SEQUENCE</scope>
    <source>
        <strain evidence="5">KIOM G15050</strain>
    </source>
</reference>
<gene>
    <name evidence="5" type="ORF">HF325_001841</name>
</gene>
<evidence type="ECO:0000256" key="2">
    <source>
        <dbReference type="ARBA" id="ARBA00022763"/>
    </source>
</evidence>
<evidence type="ECO:0000256" key="1">
    <source>
        <dbReference type="ARBA" id="ARBA00006612"/>
    </source>
</evidence>
<dbReference type="OrthoDB" id="1872155at2759"/>
<protein>
    <recommendedName>
        <fullName evidence="7">Centromere protein S</fullName>
    </recommendedName>
</protein>
<dbReference type="GO" id="GO:0003682">
    <property type="term" value="F:chromatin binding"/>
    <property type="evidence" value="ECO:0007669"/>
    <property type="project" value="TreeGrafter"/>
</dbReference>
<evidence type="ECO:0000256" key="4">
    <source>
        <dbReference type="ARBA" id="ARBA00023204"/>
    </source>
</evidence>
<dbReference type="GO" id="GO:0003677">
    <property type="term" value="F:DNA binding"/>
    <property type="evidence" value="ECO:0007669"/>
    <property type="project" value="UniProtKB-KW"/>
</dbReference>
<accession>A0A8H7LE15</accession>
<dbReference type="GO" id="GO:0046982">
    <property type="term" value="F:protein heterodimerization activity"/>
    <property type="evidence" value="ECO:0007669"/>
    <property type="project" value="InterPro"/>
</dbReference>
<dbReference type="PANTHER" id="PTHR22980:SF0">
    <property type="entry name" value="CENTROMERE PROTEIN S"/>
    <property type="match status" value="1"/>
</dbReference>
<name>A0A8H7LE15_9ASCO</name>
<comment type="caution">
    <text evidence="5">The sequence shown here is derived from an EMBL/GenBank/DDBJ whole genome shotgun (WGS) entry which is preliminary data.</text>
</comment>
<dbReference type="Pfam" id="PF15630">
    <property type="entry name" value="CENP-S"/>
    <property type="match status" value="1"/>
</dbReference>
<keyword evidence="3" id="KW-0238">DNA-binding</keyword>
<dbReference type="InterPro" id="IPR029003">
    <property type="entry name" value="CENP-S/Mhf1"/>
</dbReference>
<dbReference type="PANTHER" id="PTHR22980">
    <property type="entry name" value="CORTISTATIN"/>
    <property type="match status" value="1"/>
</dbReference>
<dbReference type="Proteomes" id="UP000649328">
    <property type="component" value="Unassembled WGS sequence"/>
</dbReference>
<dbReference type="GO" id="GO:0000712">
    <property type="term" value="P:resolution of meiotic recombination intermediates"/>
    <property type="evidence" value="ECO:0007669"/>
    <property type="project" value="TreeGrafter"/>
</dbReference>
<dbReference type="CDD" id="cd22919">
    <property type="entry name" value="HFD_CENP-S"/>
    <property type="match status" value="1"/>
</dbReference>
<keyword evidence="6" id="KW-1185">Reference proteome</keyword>
<evidence type="ECO:0000313" key="6">
    <source>
        <dbReference type="Proteomes" id="UP000649328"/>
    </source>
</evidence>
<evidence type="ECO:0000313" key="5">
    <source>
        <dbReference type="EMBL" id="KAF8004393.1"/>
    </source>
</evidence>
<dbReference type="GO" id="GO:0006281">
    <property type="term" value="P:DNA repair"/>
    <property type="evidence" value="ECO:0007669"/>
    <property type="project" value="UniProtKB-KW"/>
</dbReference>
<dbReference type="EMBL" id="JACBPP010000002">
    <property type="protein sequence ID" value="KAF8004393.1"/>
    <property type="molecule type" value="Genomic_DNA"/>
</dbReference>